<evidence type="ECO:0000259" key="13">
    <source>
        <dbReference type="PROSITE" id="PS51192"/>
    </source>
</evidence>
<dbReference type="Proteomes" id="UP000175744">
    <property type="component" value="Unassembled WGS sequence"/>
</dbReference>
<dbReference type="PATRIC" id="fig|1121290.3.peg.1402"/>
<feature type="short sequence motif" description="Q motif" evidence="11">
    <location>
        <begin position="4"/>
        <end position="32"/>
    </location>
</feature>
<dbReference type="SMART" id="SM00490">
    <property type="entry name" value="HELICc"/>
    <property type="match status" value="1"/>
</dbReference>
<keyword evidence="3 12" id="KW-0547">Nucleotide-binding</keyword>
<dbReference type="EC" id="3.6.4.13" evidence="1"/>
<dbReference type="PANTHER" id="PTHR47963">
    <property type="entry name" value="DEAD-BOX ATP-DEPENDENT RNA HELICASE 47, MITOCHONDRIAL"/>
    <property type="match status" value="1"/>
</dbReference>
<dbReference type="Pfam" id="PF03880">
    <property type="entry name" value="DbpA"/>
    <property type="match status" value="1"/>
</dbReference>
<dbReference type="CDD" id="cd00268">
    <property type="entry name" value="DEADc"/>
    <property type="match status" value="1"/>
</dbReference>
<feature type="domain" description="Helicase C-terminal" evidence="14">
    <location>
        <begin position="217"/>
        <end position="385"/>
    </location>
</feature>
<dbReference type="InterPro" id="IPR050547">
    <property type="entry name" value="DEAD_box_RNA_helicases"/>
</dbReference>
<evidence type="ECO:0000313" key="16">
    <source>
        <dbReference type="EMBL" id="OFI05945.1"/>
    </source>
</evidence>
<dbReference type="InterPro" id="IPR005580">
    <property type="entry name" value="DbpA/CsdA_RNA-bd_dom"/>
</dbReference>
<dbReference type="Gene3D" id="3.40.50.300">
    <property type="entry name" value="P-loop containing nucleotide triphosphate hydrolases"/>
    <property type="match status" value="2"/>
</dbReference>
<dbReference type="GO" id="GO:0005840">
    <property type="term" value="C:ribosome"/>
    <property type="evidence" value="ECO:0007669"/>
    <property type="project" value="TreeGrafter"/>
</dbReference>
<evidence type="ECO:0000256" key="10">
    <source>
        <dbReference type="ARBA" id="ARBA00067932"/>
    </source>
</evidence>
<dbReference type="GO" id="GO:0005524">
    <property type="term" value="F:ATP binding"/>
    <property type="evidence" value="ECO:0007669"/>
    <property type="project" value="UniProtKB-KW"/>
</dbReference>
<evidence type="ECO:0000256" key="9">
    <source>
        <dbReference type="ARBA" id="ARBA00047984"/>
    </source>
</evidence>
<evidence type="ECO:0000256" key="11">
    <source>
        <dbReference type="PROSITE-ProRule" id="PRU00552"/>
    </source>
</evidence>
<evidence type="ECO:0000313" key="17">
    <source>
        <dbReference type="Proteomes" id="UP000175744"/>
    </source>
</evidence>
<comment type="similarity">
    <text evidence="8 12">Belongs to the DEAD box helicase family.</text>
</comment>
<dbReference type="STRING" id="1121290.CLAOCE_14200"/>
<feature type="domain" description="Helicase ATP-binding" evidence="13">
    <location>
        <begin position="35"/>
        <end position="206"/>
    </location>
</feature>
<dbReference type="InterPro" id="IPR057325">
    <property type="entry name" value="DeaD_dimer"/>
</dbReference>
<comment type="catalytic activity">
    <reaction evidence="9">
        <text>ATP + H2O = ADP + phosphate + H(+)</text>
        <dbReference type="Rhea" id="RHEA:13065"/>
        <dbReference type="ChEBI" id="CHEBI:15377"/>
        <dbReference type="ChEBI" id="CHEBI:15378"/>
        <dbReference type="ChEBI" id="CHEBI:30616"/>
        <dbReference type="ChEBI" id="CHEBI:43474"/>
        <dbReference type="ChEBI" id="CHEBI:456216"/>
        <dbReference type="EC" id="3.6.4.13"/>
    </reaction>
</comment>
<evidence type="ECO:0000256" key="8">
    <source>
        <dbReference type="ARBA" id="ARBA00038437"/>
    </source>
</evidence>
<dbReference type="InterPro" id="IPR014001">
    <property type="entry name" value="Helicase_ATP-bd"/>
</dbReference>
<organism evidence="16 17">
    <name type="scientific">Clostridium acetireducens DSM 10703</name>
    <dbReference type="NCBI Taxonomy" id="1121290"/>
    <lineage>
        <taxon>Bacteria</taxon>
        <taxon>Bacillati</taxon>
        <taxon>Bacillota</taxon>
        <taxon>Clostridia</taxon>
        <taxon>Eubacteriales</taxon>
        <taxon>Clostridiaceae</taxon>
        <taxon>Clostridium</taxon>
    </lineage>
</organism>
<evidence type="ECO:0000256" key="2">
    <source>
        <dbReference type="ARBA" id="ARBA00022490"/>
    </source>
</evidence>
<dbReference type="Pfam" id="PF00271">
    <property type="entry name" value="Helicase_C"/>
    <property type="match status" value="1"/>
</dbReference>
<evidence type="ECO:0000256" key="4">
    <source>
        <dbReference type="ARBA" id="ARBA00022801"/>
    </source>
</evidence>
<dbReference type="PROSITE" id="PS51195">
    <property type="entry name" value="Q_MOTIF"/>
    <property type="match status" value="1"/>
</dbReference>
<protein>
    <recommendedName>
        <fullName evidence="10">ATP-dependent RNA helicase CshA</fullName>
        <ecNumber evidence="1">3.6.4.13</ecNumber>
    </recommendedName>
</protein>
<dbReference type="Pfam" id="PF25399">
    <property type="entry name" value="DeaD_dimer"/>
    <property type="match status" value="1"/>
</dbReference>
<keyword evidence="2" id="KW-0963">Cytoplasm</keyword>
<dbReference type="PANTHER" id="PTHR47963:SF8">
    <property type="entry name" value="ATP-DEPENDENT RNA HELICASE DEAD"/>
    <property type="match status" value="1"/>
</dbReference>
<dbReference type="InterPro" id="IPR012677">
    <property type="entry name" value="Nucleotide-bd_a/b_plait_sf"/>
</dbReference>
<comment type="caution">
    <text evidence="16">The sequence shown here is derived from an EMBL/GenBank/DDBJ whole genome shotgun (WGS) entry which is preliminary data.</text>
</comment>
<dbReference type="PROSITE" id="PS51192">
    <property type="entry name" value="HELICASE_ATP_BIND_1"/>
    <property type="match status" value="1"/>
</dbReference>
<dbReference type="EMBL" id="LZFO01000018">
    <property type="protein sequence ID" value="OFI05945.1"/>
    <property type="molecule type" value="Genomic_DNA"/>
</dbReference>
<evidence type="ECO:0000256" key="3">
    <source>
        <dbReference type="ARBA" id="ARBA00022741"/>
    </source>
</evidence>
<sequence length="532" mass="60612">MEKLKFEDMNISEEVKKAIIDMGFEEASPIQSQSIPHIIEGLDMIGQSQTGTGKTAAFGIPLVEMNESKAKNPQSIVLCPTRELAIQVAEEIKKLAKYKSGIRVLPVYGGQSIERQIQVLKKGVNIVIGTPGRVMDHIRRKTLKLDGIKRIVLDEADEMFDMGFREDIEEVINLLPEHRQSIFFSATMDKEIIKFAKKFQNNPKIVKVVHKELTVPKIEQYYFEVKQSMKTETLSRLIDIYNPKLSLVFCNTKRRVDELVIQLQARGYFADALHGDLKQAQRDRVMDKFRTGTIDILVATDVAARGIDVDDVDVVFNYDIPQDEEYYVHRIGRTARAGRSGKAFSFAVGKDIYKLRDIQRYTKTKIIRKNIPTISDVEESKTNILLEKIKYEMENGELSKYEKVLQILVEQEYNSLDIAAALLKLYIGESKRNENEEIDVEDNIQDTGAESGMARLFINIGKNQHIRPGDIVGAITGETNLSGKLIGKIDMFDKYTFVEVPREYAKEVLFSLKDNRIKGKKINIEPANPKNR</sequence>
<dbReference type="AlphaFoldDB" id="A0A1E8EYB9"/>
<dbReference type="PROSITE" id="PS00039">
    <property type="entry name" value="DEAD_ATP_HELICASE"/>
    <property type="match status" value="1"/>
</dbReference>
<dbReference type="InterPro" id="IPR011545">
    <property type="entry name" value="DEAD/DEAH_box_helicase_dom"/>
</dbReference>
<dbReference type="PROSITE" id="PS51194">
    <property type="entry name" value="HELICASE_CTER"/>
    <property type="match status" value="1"/>
</dbReference>
<dbReference type="GO" id="GO:0005829">
    <property type="term" value="C:cytosol"/>
    <property type="evidence" value="ECO:0007669"/>
    <property type="project" value="TreeGrafter"/>
</dbReference>
<proteinExistence type="inferred from homology"/>
<evidence type="ECO:0000256" key="7">
    <source>
        <dbReference type="ARBA" id="ARBA00023016"/>
    </source>
</evidence>
<dbReference type="GO" id="GO:0003724">
    <property type="term" value="F:RNA helicase activity"/>
    <property type="evidence" value="ECO:0007669"/>
    <property type="project" value="UniProtKB-EC"/>
</dbReference>
<evidence type="ECO:0000256" key="1">
    <source>
        <dbReference type="ARBA" id="ARBA00012552"/>
    </source>
</evidence>
<evidence type="ECO:0000259" key="15">
    <source>
        <dbReference type="PROSITE" id="PS51195"/>
    </source>
</evidence>
<dbReference type="FunFam" id="3.40.50.300:FF:000108">
    <property type="entry name" value="ATP-dependent RNA helicase RhlE"/>
    <property type="match status" value="1"/>
</dbReference>
<keyword evidence="4 12" id="KW-0378">Hydrolase</keyword>
<dbReference type="RefSeq" id="WP_070110404.1">
    <property type="nucleotide sequence ID" value="NZ_LZFO01000018.1"/>
</dbReference>
<dbReference type="InterPro" id="IPR014014">
    <property type="entry name" value="RNA_helicase_DEAD_Q_motif"/>
</dbReference>
<dbReference type="SMART" id="SM00487">
    <property type="entry name" value="DEXDc"/>
    <property type="match status" value="1"/>
</dbReference>
<keyword evidence="17" id="KW-1185">Reference proteome</keyword>
<dbReference type="InterPro" id="IPR001650">
    <property type="entry name" value="Helicase_C-like"/>
</dbReference>
<dbReference type="GO" id="GO:0033592">
    <property type="term" value="F:RNA strand annealing activity"/>
    <property type="evidence" value="ECO:0007669"/>
    <property type="project" value="TreeGrafter"/>
</dbReference>
<dbReference type="CDD" id="cd12252">
    <property type="entry name" value="RRM_DbpA"/>
    <property type="match status" value="1"/>
</dbReference>
<evidence type="ECO:0000256" key="12">
    <source>
        <dbReference type="RuleBase" id="RU000492"/>
    </source>
</evidence>
<keyword evidence="5 12" id="KW-0347">Helicase</keyword>
<dbReference type="InterPro" id="IPR000629">
    <property type="entry name" value="RNA-helicase_DEAD-box_CS"/>
</dbReference>
<evidence type="ECO:0000256" key="6">
    <source>
        <dbReference type="ARBA" id="ARBA00022840"/>
    </source>
</evidence>
<dbReference type="CDD" id="cd18787">
    <property type="entry name" value="SF2_C_DEAD"/>
    <property type="match status" value="1"/>
</dbReference>
<dbReference type="InterPro" id="IPR044742">
    <property type="entry name" value="DEAD/DEAH_RhlB"/>
</dbReference>
<reference evidence="16 17" key="1">
    <citation type="submission" date="2016-06" db="EMBL/GenBank/DDBJ databases">
        <title>Genome sequence of Clostridium acetireducens DSM 10703.</title>
        <authorList>
            <person name="Poehlein A."/>
            <person name="Fluechter S."/>
            <person name="Duerre P."/>
            <person name="Daniel R."/>
        </authorList>
    </citation>
    <scope>NUCLEOTIDE SEQUENCE [LARGE SCALE GENOMIC DNA]</scope>
    <source>
        <strain evidence="16 17">DSM 10703</strain>
    </source>
</reference>
<dbReference type="Pfam" id="PF00270">
    <property type="entry name" value="DEAD"/>
    <property type="match status" value="1"/>
</dbReference>
<dbReference type="Gene3D" id="3.30.70.330">
    <property type="match status" value="1"/>
</dbReference>
<evidence type="ECO:0000259" key="14">
    <source>
        <dbReference type="PROSITE" id="PS51194"/>
    </source>
</evidence>
<feature type="domain" description="DEAD-box RNA helicase Q" evidence="15">
    <location>
        <begin position="4"/>
        <end position="32"/>
    </location>
</feature>
<name>A0A1E8EYB9_9CLOT</name>
<keyword evidence="7" id="KW-0346">Stress response</keyword>
<dbReference type="InterPro" id="IPR027417">
    <property type="entry name" value="P-loop_NTPase"/>
</dbReference>
<gene>
    <name evidence="16" type="primary">cshA_2</name>
    <name evidence="16" type="ORF">CLOACE_14200</name>
</gene>
<dbReference type="OrthoDB" id="9805696at2"/>
<keyword evidence="6 12" id="KW-0067">ATP-binding</keyword>
<dbReference type="GO" id="GO:0016887">
    <property type="term" value="F:ATP hydrolysis activity"/>
    <property type="evidence" value="ECO:0007669"/>
    <property type="project" value="RHEA"/>
</dbReference>
<evidence type="ECO:0000256" key="5">
    <source>
        <dbReference type="ARBA" id="ARBA00022806"/>
    </source>
</evidence>
<dbReference type="GO" id="GO:0009409">
    <property type="term" value="P:response to cold"/>
    <property type="evidence" value="ECO:0007669"/>
    <property type="project" value="TreeGrafter"/>
</dbReference>
<dbReference type="SUPFAM" id="SSF52540">
    <property type="entry name" value="P-loop containing nucleoside triphosphate hydrolases"/>
    <property type="match status" value="1"/>
</dbReference>
<accession>A0A1E8EYB9</accession>